<dbReference type="GO" id="GO:0072527">
    <property type="term" value="P:pyrimidine-containing compound metabolic process"/>
    <property type="evidence" value="ECO:0007669"/>
    <property type="project" value="UniProtKB-ARBA"/>
</dbReference>
<evidence type="ECO:0000256" key="9">
    <source>
        <dbReference type="ARBA" id="ARBA00032005"/>
    </source>
</evidence>
<dbReference type="InterPro" id="IPR016192">
    <property type="entry name" value="APOBEC/CMP_deaminase_Zn-bd"/>
</dbReference>
<comment type="cofactor">
    <cofactor evidence="1 14 15">
        <name>Zn(2+)</name>
        <dbReference type="ChEBI" id="CHEBI:29105"/>
    </cofactor>
</comment>
<evidence type="ECO:0000256" key="13">
    <source>
        <dbReference type="PIRSR" id="PIRSR606262-2"/>
    </source>
</evidence>
<evidence type="ECO:0000256" key="11">
    <source>
        <dbReference type="ARBA" id="ARBA00049558"/>
    </source>
</evidence>
<organism evidence="17">
    <name type="scientific">Geobacillus sp. (strain WCH70)</name>
    <dbReference type="NCBI Taxonomy" id="471223"/>
    <lineage>
        <taxon>Bacteria</taxon>
        <taxon>Bacillati</taxon>
        <taxon>Bacillota</taxon>
        <taxon>Bacilli</taxon>
        <taxon>Bacillales</taxon>
        <taxon>Anoxybacillaceae</taxon>
        <taxon>Geobacillus</taxon>
    </lineage>
</organism>
<dbReference type="GO" id="GO:0055086">
    <property type="term" value="P:nucleobase-containing small molecule metabolic process"/>
    <property type="evidence" value="ECO:0007669"/>
    <property type="project" value="UniProtKB-ARBA"/>
</dbReference>
<dbReference type="InterPro" id="IPR050202">
    <property type="entry name" value="Cyt/Deoxycyt_deaminase"/>
</dbReference>
<keyword evidence="7 15" id="KW-0378">Hydrolase</keyword>
<dbReference type="GO" id="GO:0004126">
    <property type="term" value="F:cytidine deaminase activity"/>
    <property type="evidence" value="ECO:0007669"/>
    <property type="project" value="UniProtKB-UniRule"/>
</dbReference>
<feature type="binding site" evidence="14">
    <location>
        <position position="80"/>
    </location>
    <ligand>
        <name>Zn(2+)</name>
        <dbReference type="ChEBI" id="CHEBI:29105"/>
        <note>catalytic</note>
    </ligand>
</feature>
<dbReference type="eggNOG" id="COG0295">
    <property type="taxonomic scope" value="Bacteria"/>
</dbReference>
<evidence type="ECO:0000256" key="15">
    <source>
        <dbReference type="RuleBase" id="RU364006"/>
    </source>
</evidence>
<dbReference type="SUPFAM" id="SSF53927">
    <property type="entry name" value="Cytidine deaminase-like"/>
    <property type="match status" value="1"/>
</dbReference>
<evidence type="ECO:0000256" key="8">
    <source>
        <dbReference type="ARBA" id="ARBA00022833"/>
    </source>
</evidence>
<dbReference type="HOGENOM" id="CLU_097262_0_1_9"/>
<dbReference type="NCBIfam" id="NF009076">
    <property type="entry name" value="PRK12411.1"/>
    <property type="match status" value="1"/>
</dbReference>
<dbReference type="Gene3D" id="3.40.140.10">
    <property type="entry name" value="Cytidine Deaminase, domain 2"/>
    <property type="match status" value="1"/>
</dbReference>
<dbReference type="EC" id="3.5.4.5" evidence="4 15"/>
<dbReference type="GO" id="GO:0042802">
    <property type="term" value="F:identical protein binding"/>
    <property type="evidence" value="ECO:0007669"/>
    <property type="project" value="UniProtKB-ARBA"/>
</dbReference>
<dbReference type="NCBIfam" id="TIGR01354">
    <property type="entry name" value="cyt_deam_tetra"/>
    <property type="match status" value="1"/>
</dbReference>
<evidence type="ECO:0000256" key="5">
    <source>
        <dbReference type="ARBA" id="ARBA00018266"/>
    </source>
</evidence>
<dbReference type="STRING" id="471223.GWCH70_2422"/>
<dbReference type="NCBIfam" id="NF004064">
    <property type="entry name" value="PRK05578.1"/>
    <property type="match status" value="1"/>
</dbReference>
<evidence type="ECO:0000256" key="3">
    <source>
        <dbReference type="ARBA" id="ARBA00006576"/>
    </source>
</evidence>
<evidence type="ECO:0000256" key="7">
    <source>
        <dbReference type="ARBA" id="ARBA00022801"/>
    </source>
</evidence>
<feature type="binding site" evidence="14">
    <location>
        <position position="116"/>
    </location>
    <ligand>
        <name>Zn(2+)</name>
        <dbReference type="ChEBI" id="CHEBI:29105"/>
        <note>catalytic</note>
    </ligand>
</feature>
<dbReference type="GO" id="GO:0005829">
    <property type="term" value="C:cytosol"/>
    <property type="evidence" value="ECO:0007669"/>
    <property type="project" value="TreeGrafter"/>
</dbReference>
<reference evidence="17" key="1">
    <citation type="submission" date="2009-06" db="EMBL/GenBank/DDBJ databases">
        <title>Complete sequence of chromosome of Geopacillus sp. WCH70.</title>
        <authorList>
            <consortium name="US DOE Joint Genome Institute"/>
            <person name="Lucas S."/>
            <person name="Copeland A."/>
            <person name="Lapidus A."/>
            <person name="Glavina del Rio T."/>
            <person name="Dalin E."/>
            <person name="Tice H."/>
            <person name="Bruce D."/>
            <person name="Goodwin L."/>
            <person name="Pitluck S."/>
            <person name="Chertkov O."/>
            <person name="Brettin T."/>
            <person name="Detter J.C."/>
            <person name="Han C."/>
            <person name="Larimer F."/>
            <person name="Land M."/>
            <person name="Hauser L."/>
            <person name="Kyrpides N."/>
            <person name="Mikhailova N."/>
            <person name="Brumm P."/>
            <person name="Mead D.A."/>
            <person name="Richardson P."/>
        </authorList>
    </citation>
    <scope>NUCLEOTIDE SEQUENCE [LARGE SCALE GENOMIC DNA]</scope>
    <source>
        <strain evidence="17">WCH70</strain>
    </source>
</reference>
<accession>C5D4S6</accession>
<name>C5D4S6_GEOSW</name>
<keyword evidence="6 14" id="KW-0479">Metal-binding</keyword>
<dbReference type="InterPro" id="IPR002125">
    <property type="entry name" value="CMP_dCMP_dom"/>
</dbReference>
<evidence type="ECO:0000256" key="1">
    <source>
        <dbReference type="ARBA" id="ARBA00001947"/>
    </source>
</evidence>
<comment type="function">
    <text evidence="2 15">This enzyme scavenges exogenous and endogenous cytidine and 2'-deoxycytidine for UMP synthesis.</text>
</comment>
<evidence type="ECO:0000313" key="17">
    <source>
        <dbReference type="EMBL" id="ACS25118.1"/>
    </source>
</evidence>
<evidence type="ECO:0000256" key="6">
    <source>
        <dbReference type="ARBA" id="ARBA00022723"/>
    </source>
</evidence>
<feature type="domain" description="CMP/dCMP-type deaminase" evidence="16">
    <location>
        <begin position="28"/>
        <end position="155"/>
    </location>
</feature>
<feature type="binding site" evidence="14">
    <location>
        <position position="113"/>
    </location>
    <ligand>
        <name>Zn(2+)</name>
        <dbReference type="ChEBI" id="CHEBI:29105"/>
        <note>catalytic</note>
    </ligand>
</feature>
<feature type="binding site" evidence="13">
    <location>
        <begin position="69"/>
        <end position="75"/>
    </location>
    <ligand>
        <name>substrate</name>
    </ligand>
</feature>
<dbReference type="InterPro" id="IPR006262">
    <property type="entry name" value="Cyt_deam_tetra"/>
</dbReference>
<dbReference type="FunFam" id="3.40.140.10:FF:000008">
    <property type="entry name" value="Cytidine deaminase"/>
    <property type="match status" value="1"/>
</dbReference>
<evidence type="ECO:0000256" key="2">
    <source>
        <dbReference type="ARBA" id="ARBA00003949"/>
    </source>
</evidence>
<dbReference type="EMBL" id="CP001638">
    <property type="protein sequence ID" value="ACS25118.1"/>
    <property type="molecule type" value="Genomic_DNA"/>
</dbReference>
<feature type="active site" description="Proton donor" evidence="12">
    <location>
        <position position="82"/>
    </location>
</feature>
<dbReference type="AlphaFoldDB" id="C5D4S6"/>
<gene>
    <name evidence="17" type="ordered locus">GWCH70_2422</name>
</gene>
<sequence>MMKFTKIFCKIKVRKLIASQVVKGRETLKINELIEEAKKARGYAYVPYSKFKVGAALLTKDGKVYRGCNIENAAYSMCNCAERTALFKAYSEGDKEFAALAVIADTPRPVPPCGACRQVISELCPSDMKIILANLNGDITELTVKELLPNAFSAEDLHE</sequence>
<dbReference type="InterPro" id="IPR016193">
    <property type="entry name" value="Cytidine_deaminase-like"/>
</dbReference>
<dbReference type="PROSITE" id="PS00903">
    <property type="entry name" value="CYT_DCMP_DEAMINASES_1"/>
    <property type="match status" value="1"/>
</dbReference>
<comment type="catalytic activity">
    <reaction evidence="10 15">
        <text>2'-deoxycytidine + H2O + H(+) = 2'-deoxyuridine + NH4(+)</text>
        <dbReference type="Rhea" id="RHEA:13433"/>
        <dbReference type="ChEBI" id="CHEBI:15377"/>
        <dbReference type="ChEBI" id="CHEBI:15378"/>
        <dbReference type="ChEBI" id="CHEBI:15698"/>
        <dbReference type="ChEBI" id="CHEBI:16450"/>
        <dbReference type="ChEBI" id="CHEBI:28938"/>
        <dbReference type="EC" id="3.5.4.5"/>
    </reaction>
</comment>
<proteinExistence type="inferred from homology"/>
<keyword evidence="8 14" id="KW-0862">Zinc</keyword>
<dbReference type="PANTHER" id="PTHR11644">
    <property type="entry name" value="CYTIDINE DEAMINASE"/>
    <property type="match status" value="1"/>
</dbReference>
<evidence type="ECO:0000259" key="16">
    <source>
        <dbReference type="PROSITE" id="PS51747"/>
    </source>
</evidence>
<dbReference type="PROSITE" id="PS51747">
    <property type="entry name" value="CYT_DCMP_DEAMINASES_2"/>
    <property type="match status" value="1"/>
</dbReference>
<comment type="similarity">
    <text evidence="3 15">Belongs to the cytidine and deoxycytidylate deaminase family.</text>
</comment>
<comment type="catalytic activity">
    <reaction evidence="11 15">
        <text>cytidine + H2O + H(+) = uridine + NH4(+)</text>
        <dbReference type="Rhea" id="RHEA:16069"/>
        <dbReference type="ChEBI" id="CHEBI:15377"/>
        <dbReference type="ChEBI" id="CHEBI:15378"/>
        <dbReference type="ChEBI" id="CHEBI:16704"/>
        <dbReference type="ChEBI" id="CHEBI:17562"/>
        <dbReference type="ChEBI" id="CHEBI:28938"/>
        <dbReference type="EC" id="3.5.4.5"/>
    </reaction>
</comment>
<dbReference type="Pfam" id="PF00383">
    <property type="entry name" value="dCMP_cyt_deam_1"/>
    <property type="match status" value="1"/>
</dbReference>
<evidence type="ECO:0000256" key="4">
    <source>
        <dbReference type="ARBA" id="ARBA00012783"/>
    </source>
</evidence>
<dbReference type="CDD" id="cd01283">
    <property type="entry name" value="cytidine_deaminase"/>
    <property type="match status" value="1"/>
</dbReference>
<evidence type="ECO:0000256" key="10">
    <source>
        <dbReference type="ARBA" id="ARBA00049252"/>
    </source>
</evidence>
<dbReference type="KEGG" id="gwc:GWCH70_2422"/>
<dbReference type="GO" id="GO:0008270">
    <property type="term" value="F:zinc ion binding"/>
    <property type="evidence" value="ECO:0007669"/>
    <property type="project" value="UniProtKB-UniRule"/>
</dbReference>
<evidence type="ECO:0000256" key="14">
    <source>
        <dbReference type="PIRSR" id="PIRSR606262-3"/>
    </source>
</evidence>
<dbReference type="PANTHER" id="PTHR11644:SF2">
    <property type="entry name" value="CYTIDINE DEAMINASE"/>
    <property type="match status" value="1"/>
</dbReference>
<protein>
    <recommendedName>
        <fullName evidence="5 15">Cytidine deaminase</fullName>
        <ecNumber evidence="4 15">3.5.4.5</ecNumber>
    </recommendedName>
    <alternativeName>
        <fullName evidence="9 15">Cytidine aminohydrolase</fullName>
    </alternativeName>
</protein>
<evidence type="ECO:0000256" key="12">
    <source>
        <dbReference type="PIRSR" id="PIRSR606262-1"/>
    </source>
</evidence>